<dbReference type="FunFam" id="2.60.40.10:FF:000243">
    <property type="entry name" value="MAM domain-containing glycosylphosphatidylinositol anchor protein 1"/>
    <property type="match status" value="1"/>
</dbReference>
<evidence type="ECO:0000313" key="7">
    <source>
        <dbReference type="EMBL" id="ELK32185.1"/>
    </source>
</evidence>
<evidence type="ECO:0000256" key="3">
    <source>
        <dbReference type="SAM" id="Phobius"/>
    </source>
</evidence>
<dbReference type="InterPro" id="IPR036179">
    <property type="entry name" value="Ig-like_dom_sf"/>
</dbReference>
<keyword evidence="8" id="KW-1185">Reference proteome</keyword>
<evidence type="ECO:0000259" key="6">
    <source>
        <dbReference type="PROSITE" id="PS50853"/>
    </source>
</evidence>
<feature type="domain" description="Ig-like" evidence="5">
    <location>
        <begin position="196"/>
        <end position="283"/>
    </location>
</feature>
<dbReference type="SMART" id="SM00408">
    <property type="entry name" value="IGc2"/>
    <property type="match status" value="1"/>
</dbReference>
<proteinExistence type="predicted"/>
<protein>
    <submittedName>
        <fullName evidence="7">MAM domain-containing glycosylphosphatidylinositol anchor protein 2</fullName>
    </submittedName>
</protein>
<dbReference type="Gene3D" id="2.60.120.200">
    <property type="match status" value="1"/>
</dbReference>
<dbReference type="AlphaFoldDB" id="L5M1N5"/>
<dbReference type="SUPFAM" id="SSF49899">
    <property type="entry name" value="Concanavalin A-like lectins/glucanases"/>
    <property type="match status" value="1"/>
</dbReference>
<dbReference type="PANTHER" id="PTHR42757">
    <property type="entry name" value="IGLON FAMILY OF IMMUNOGLOBULIN SUPERFAMILY-RELATED"/>
    <property type="match status" value="1"/>
</dbReference>
<dbReference type="PANTHER" id="PTHR42757:SF34">
    <property type="entry name" value="MAM DOMAIN CONTAINING GLYCOSYLPHOSPHATIDYLINOSITOL ANCHOR 2"/>
    <property type="match status" value="1"/>
</dbReference>
<dbReference type="GO" id="GO:0016020">
    <property type="term" value="C:membrane"/>
    <property type="evidence" value="ECO:0007669"/>
    <property type="project" value="InterPro"/>
</dbReference>
<dbReference type="InterPro" id="IPR003599">
    <property type="entry name" value="Ig_sub"/>
</dbReference>
<dbReference type="PROSITE" id="PS50853">
    <property type="entry name" value="FN3"/>
    <property type="match status" value="1"/>
</dbReference>
<dbReference type="SUPFAM" id="SSF49265">
    <property type="entry name" value="Fibronectin type III"/>
    <property type="match status" value="1"/>
</dbReference>
<evidence type="ECO:0000259" key="5">
    <source>
        <dbReference type="PROSITE" id="PS50835"/>
    </source>
</evidence>
<dbReference type="InterPro" id="IPR000998">
    <property type="entry name" value="MAM_dom"/>
</dbReference>
<feature type="transmembrane region" description="Helical" evidence="3">
    <location>
        <begin position="527"/>
        <end position="547"/>
    </location>
</feature>
<dbReference type="SUPFAM" id="SSF48726">
    <property type="entry name" value="Immunoglobulin"/>
    <property type="match status" value="2"/>
</dbReference>
<keyword evidence="2" id="KW-0393">Immunoglobulin domain</keyword>
<dbReference type="Pfam" id="PF07679">
    <property type="entry name" value="I-set"/>
    <property type="match status" value="1"/>
</dbReference>
<sequence>MAPSNWNLRRAPAAGGNGCSGTSCRCEHQELCGVREQRIFSNHQRLTPMTATSECPAMVWHPPLTCYTIPPHPMPTMFHTCSNALKKGRFWITPDPYHKDDNIQIGREVKISCQVEAVPSEELTFSWFKNGRPLRSSERMVITQTDPDVSPGTTNLDIIDLKFTDFGTYTCVASLKGGGIADISIDVNISSSTDPPAVEPAFLEIRQGQERSVTMSCRVLRAYPIRVLTYEWRLGNKLLRTGQFDSQEYTEYPVKSLSNENYGVYNCSIINEAGAGRCSFLVTGKAYAPEFYYDTYNPVWQNRHRVYSYSLQWTQMNPDAVDRIVAYRLGKAYAPEFYYDTYNPVWQNRHRVYSYSLQWTQMNPDAVDRIVAYRLGIRQAGQQRWWEQEIKINGNIQKGELITYNLTELIKPEAYEVRLTPLTKFGEGDSTIRVIKYSGFYMYIETSRPRLEGEKARLLSPVFSIAPKNPYGPTNTAYCFSFFYHMYGQHIGIRGPGIEGDIAIDDVSIAEGECAKQDLTTKNSVDGAVGILVHIWLFPVIVLISILSPRR</sequence>
<evidence type="ECO:0000313" key="8">
    <source>
        <dbReference type="Proteomes" id="UP000010556"/>
    </source>
</evidence>
<reference evidence="8" key="1">
    <citation type="journal article" date="2013" name="Science">
        <title>Comparative analysis of bat genomes provides insight into the evolution of flight and immunity.</title>
        <authorList>
            <person name="Zhang G."/>
            <person name="Cowled C."/>
            <person name="Shi Z."/>
            <person name="Huang Z."/>
            <person name="Bishop-Lilly K.A."/>
            <person name="Fang X."/>
            <person name="Wynne J.W."/>
            <person name="Xiong Z."/>
            <person name="Baker M.L."/>
            <person name="Zhao W."/>
            <person name="Tachedjian M."/>
            <person name="Zhu Y."/>
            <person name="Zhou P."/>
            <person name="Jiang X."/>
            <person name="Ng J."/>
            <person name="Yang L."/>
            <person name="Wu L."/>
            <person name="Xiao J."/>
            <person name="Feng Y."/>
            <person name="Chen Y."/>
            <person name="Sun X."/>
            <person name="Zhang Y."/>
            <person name="Marsh G.A."/>
            <person name="Crameri G."/>
            <person name="Broder C.C."/>
            <person name="Frey K.G."/>
            <person name="Wang L.F."/>
            <person name="Wang J."/>
        </authorList>
    </citation>
    <scope>NUCLEOTIDE SEQUENCE [LARGE SCALE GENOMIC DNA]</scope>
</reference>
<feature type="domain" description="Ig-like" evidence="5">
    <location>
        <begin position="94"/>
        <end position="190"/>
    </location>
</feature>
<dbReference type="Pfam" id="PF00629">
    <property type="entry name" value="MAM"/>
    <property type="match status" value="1"/>
</dbReference>
<keyword evidence="3" id="KW-1133">Transmembrane helix</keyword>
<evidence type="ECO:0000259" key="4">
    <source>
        <dbReference type="PROSITE" id="PS50060"/>
    </source>
</evidence>
<dbReference type="SMART" id="SM00409">
    <property type="entry name" value="IG"/>
    <property type="match status" value="2"/>
</dbReference>
<dbReference type="CDD" id="cd06263">
    <property type="entry name" value="MAM"/>
    <property type="match status" value="1"/>
</dbReference>
<dbReference type="InterPro" id="IPR013098">
    <property type="entry name" value="Ig_I-set"/>
</dbReference>
<dbReference type="PROSITE" id="PS50835">
    <property type="entry name" value="IG_LIKE"/>
    <property type="match status" value="2"/>
</dbReference>
<feature type="domain" description="Fibronectin type-III" evidence="6">
    <location>
        <begin position="340"/>
        <end position="441"/>
    </location>
</feature>
<accession>L5M1N5</accession>
<dbReference type="InterPro" id="IPR013783">
    <property type="entry name" value="Ig-like_fold"/>
</dbReference>
<evidence type="ECO:0000256" key="1">
    <source>
        <dbReference type="ARBA" id="ARBA00022737"/>
    </source>
</evidence>
<feature type="domain" description="MAM" evidence="4">
    <location>
        <begin position="429"/>
        <end position="489"/>
    </location>
</feature>
<dbReference type="PROSITE" id="PS50060">
    <property type="entry name" value="MAM_2"/>
    <property type="match status" value="1"/>
</dbReference>
<dbReference type="Gene3D" id="2.60.40.10">
    <property type="entry name" value="Immunoglobulins"/>
    <property type="match status" value="2"/>
</dbReference>
<dbReference type="InterPro" id="IPR003598">
    <property type="entry name" value="Ig_sub2"/>
</dbReference>
<dbReference type="InterPro" id="IPR036116">
    <property type="entry name" value="FN3_sf"/>
</dbReference>
<keyword evidence="1" id="KW-0677">Repeat</keyword>
<dbReference type="InterPro" id="IPR007110">
    <property type="entry name" value="Ig-like_dom"/>
</dbReference>
<dbReference type="InterPro" id="IPR013320">
    <property type="entry name" value="ConA-like_dom_sf"/>
</dbReference>
<dbReference type="Proteomes" id="UP000010556">
    <property type="component" value="Unassembled WGS sequence"/>
</dbReference>
<dbReference type="CDD" id="cd00096">
    <property type="entry name" value="Ig"/>
    <property type="match status" value="1"/>
</dbReference>
<gene>
    <name evidence="7" type="ORF">MDA_GLEAN10006626</name>
</gene>
<dbReference type="FunFam" id="2.60.40.10:FF:000654">
    <property type="entry name" value="MAM domain containing glycosylphosphatidylinositol anchor 2"/>
    <property type="match status" value="1"/>
</dbReference>
<evidence type="ECO:0000256" key="2">
    <source>
        <dbReference type="ARBA" id="ARBA00023319"/>
    </source>
</evidence>
<organism evidence="7 8">
    <name type="scientific">Myotis davidii</name>
    <name type="common">David's myotis</name>
    <dbReference type="NCBI Taxonomy" id="225400"/>
    <lineage>
        <taxon>Eukaryota</taxon>
        <taxon>Metazoa</taxon>
        <taxon>Chordata</taxon>
        <taxon>Craniata</taxon>
        <taxon>Vertebrata</taxon>
        <taxon>Euteleostomi</taxon>
        <taxon>Mammalia</taxon>
        <taxon>Eutheria</taxon>
        <taxon>Laurasiatheria</taxon>
        <taxon>Chiroptera</taxon>
        <taxon>Yangochiroptera</taxon>
        <taxon>Vespertilionidae</taxon>
        <taxon>Myotis</taxon>
    </lineage>
</organism>
<name>L5M1N5_MYODS</name>
<dbReference type="InterPro" id="IPR050876">
    <property type="entry name" value="IgLON_domain"/>
</dbReference>
<dbReference type="EMBL" id="KB105634">
    <property type="protein sequence ID" value="ELK32185.1"/>
    <property type="molecule type" value="Genomic_DNA"/>
</dbReference>
<keyword evidence="3" id="KW-0472">Membrane</keyword>
<keyword evidence="3" id="KW-0812">Transmembrane</keyword>
<dbReference type="InterPro" id="IPR003961">
    <property type="entry name" value="FN3_dom"/>
</dbReference>